<comment type="caution">
    <text evidence="4">The sequence shown here is derived from an EMBL/GenBank/DDBJ whole genome shotgun (WGS) entry which is preliminary data.</text>
</comment>
<dbReference type="InterPro" id="IPR052900">
    <property type="entry name" value="Phospholipid_Metab_Enz"/>
</dbReference>
<feature type="domain" description="Phospholipase D N-terminal" evidence="3">
    <location>
        <begin position="51"/>
        <end position="149"/>
    </location>
</feature>
<dbReference type="InterPro" id="IPR032093">
    <property type="entry name" value="PhoD_N"/>
</dbReference>
<dbReference type="Proteomes" id="UP000239352">
    <property type="component" value="Unassembled WGS sequence"/>
</dbReference>
<feature type="domain" description="PhoD-like phosphatase metallophosphatase" evidence="2">
    <location>
        <begin position="163"/>
        <end position="493"/>
    </location>
</feature>
<dbReference type="STRING" id="1050202.GCA_000384035_00319"/>
<dbReference type="Pfam" id="PF09423">
    <property type="entry name" value="PhoD"/>
    <property type="match status" value="1"/>
</dbReference>
<feature type="region of interest" description="Disordered" evidence="1">
    <location>
        <begin position="448"/>
        <end position="468"/>
    </location>
</feature>
<keyword evidence="5" id="KW-1185">Reference proteome</keyword>
<dbReference type="InterPro" id="IPR029052">
    <property type="entry name" value="Metallo-depent_PP-like"/>
</dbReference>
<dbReference type="EMBL" id="PVSR01000003">
    <property type="protein sequence ID" value="PRW64720.1"/>
    <property type="molecule type" value="Genomic_DNA"/>
</dbReference>
<dbReference type="SUPFAM" id="SSF56300">
    <property type="entry name" value="Metallo-dependent phosphatases"/>
    <property type="match status" value="1"/>
</dbReference>
<dbReference type="CDD" id="cd07389">
    <property type="entry name" value="MPP_PhoD"/>
    <property type="match status" value="1"/>
</dbReference>
<evidence type="ECO:0000256" key="1">
    <source>
        <dbReference type="SAM" id="MobiDB-lite"/>
    </source>
</evidence>
<dbReference type="Gene3D" id="2.60.40.380">
    <property type="entry name" value="Purple acid phosphatase-like, N-terminal"/>
    <property type="match status" value="1"/>
</dbReference>
<dbReference type="InterPro" id="IPR018946">
    <property type="entry name" value="PhoD-like_MPP"/>
</dbReference>
<accession>A0A2T0H062</accession>
<dbReference type="PANTHER" id="PTHR43606:SF2">
    <property type="entry name" value="ALKALINE PHOSPHATASE FAMILY PROTEIN (AFU_ORTHOLOGUE AFUA_5G03860)"/>
    <property type="match status" value="1"/>
</dbReference>
<proteinExistence type="predicted"/>
<name>A0A2T0H062_ACTMO</name>
<dbReference type="AlphaFoldDB" id="A0A2T0H062"/>
<organism evidence="4 5">
    <name type="scientific">Actinopolyspora mortivallis</name>
    <dbReference type="NCBI Taxonomy" id="33906"/>
    <lineage>
        <taxon>Bacteria</taxon>
        <taxon>Bacillati</taxon>
        <taxon>Actinomycetota</taxon>
        <taxon>Actinomycetes</taxon>
        <taxon>Actinopolysporales</taxon>
        <taxon>Actinopolysporaceae</taxon>
        <taxon>Actinopolyspora</taxon>
    </lineage>
</organism>
<dbReference type="PROSITE" id="PS51318">
    <property type="entry name" value="TAT"/>
    <property type="match status" value="1"/>
</dbReference>
<dbReference type="Gene3D" id="3.60.21.70">
    <property type="entry name" value="PhoD-like phosphatase"/>
    <property type="match status" value="1"/>
</dbReference>
<protein>
    <submittedName>
        <fullName evidence="4">Alkaline phosphatase</fullName>
    </submittedName>
</protein>
<evidence type="ECO:0000259" key="3">
    <source>
        <dbReference type="Pfam" id="PF16655"/>
    </source>
</evidence>
<gene>
    <name evidence="4" type="ORF">CEP50_04890</name>
</gene>
<dbReference type="InterPro" id="IPR038607">
    <property type="entry name" value="PhoD-like_sf"/>
</dbReference>
<dbReference type="InterPro" id="IPR006311">
    <property type="entry name" value="TAT_signal"/>
</dbReference>
<dbReference type="RefSeq" id="WP_106112746.1">
    <property type="nucleotide sequence ID" value="NZ_PVSR01000003.1"/>
</dbReference>
<evidence type="ECO:0000313" key="4">
    <source>
        <dbReference type="EMBL" id="PRW64720.1"/>
    </source>
</evidence>
<reference evidence="4 5" key="1">
    <citation type="submission" date="2018-03" db="EMBL/GenBank/DDBJ databases">
        <title>Actinopolyspora mortivallis from Sahara, screening for active biomolecules.</title>
        <authorList>
            <person name="Selama O."/>
            <person name="Wellington E.M.H."/>
            <person name="Hacene H."/>
        </authorList>
    </citation>
    <scope>NUCLEOTIDE SEQUENCE [LARGE SCALE GENOMIC DNA]</scope>
    <source>
        <strain evidence="4 5">M5A</strain>
    </source>
</reference>
<sequence length="526" mass="58291">MSRPSGEHARPLNRRTLLATGVGAAAALGAGTGSAATWHTGTRDRGNPFTLGVASGDPTPDGFVLWTRLAHDPLAEDGRGAMPDRVIDVEWQVAEDERFRRVVRSGTTPAHPEGAHSVHVETAGLKPGREYYYRFRVGRHTTETARTRTAPDPGTLHSPLTLCTASCAAWEHGFFTAYRRLAEEEPDLVLHLGDYVYELGHLQYPVLSGIARPVAGGQARTLAEYRQRYAQYRTDPDLQLAHRTAPWVVIWDDHELDNNWAGDDPELPQPDFGARRAASFRAYYENMPLRSSSRPRGGDMRLYRRIRWGGLANFHMLDTRQYRDDQTCGGLVGPCGLEDDPDRSITGREQEEWLLNNLRASTARWDFLGQQVMFTHHDTLGGPLTMTSMDTWDGYTASRRRITEGWISAGVRNPVVLTGDIHEHYAAELKTDYSDPDSPPVGTELVTTSVTSGGDADPDEFTGDPDNPHIRFHSGMRGYLRTRVEAERVTADFRVLPYVSRAGAPVSTKASLTIEDGVPGFRGTDG</sequence>
<dbReference type="PANTHER" id="PTHR43606">
    <property type="entry name" value="PHOSPHATASE, PUTATIVE (AFU_ORTHOLOGUE AFUA_6G08710)-RELATED"/>
    <property type="match status" value="1"/>
</dbReference>
<dbReference type="Pfam" id="PF16655">
    <property type="entry name" value="PhoD_N"/>
    <property type="match status" value="1"/>
</dbReference>
<dbReference type="InParanoid" id="A0A2T0H062"/>
<evidence type="ECO:0000259" key="2">
    <source>
        <dbReference type="Pfam" id="PF09423"/>
    </source>
</evidence>
<evidence type="ECO:0000313" key="5">
    <source>
        <dbReference type="Proteomes" id="UP000239352"/>
    </source>
</evidence>